<evidence type="ECO:0000256" key="1">
    <source>
        <dbReference type="ARBA" id="ARBA00004163"/>
    </source>
</evidence>
<feature type="signal peptide" evidence="7">
    <location>
        <begin position="1"/>
        <end position="28"/>
    </location>
</feature>
<dbReference type="Proteomes" id="UP000285060">
    <property type="component" value="Unassembled WGS sequence"/>
</dbReference>
<keyword evidence="3" id="KW-0072">Autophagy</keyword>
<dbReference type="GO" id="GO:0006914">
    <property type="term" value="P:autophagy"/>
    <property type="evidence" value="ECO:0007669"/>
    <property type="project" value="UniProtKB-KW"/>
</dbReference>
<dbReference type="STRING" id="157072.A0A024UF30"/>
<dbReference type="Gene3D" id="1.10.287.110">
    <property type="entry name" value="DnaJ domain"/>
    <property type="match status" value="1"/>
</dbReference>
<dbReference type="PROSITE" id="PS00636">
    <property type="entry name" value="DNAJ_1"/>
    <property type="match status" value="1"/>
</dbReference>
<dbReference type="PANTHER" id="PTHR45184:SF1">
    <property type="entry name" value="DNAJ PROTEIN ERDJ3A"/>
    <property type="match status" value="1"/>
</dbReference>
<gene>
    <name evidence="10" type="ORF">DYB32_002901</name>
    <name evidence="9" type="ORF">H310_03946</name>
</gene>
<dbReference type="SUPFAM" id="SSF52833">
    <property type="entry name" value="Thioredoxin-like"/>
    <property type="match status" value="1"/>
</dbReference>
<reference evidence="10 11" key="2">
    <citation type="submission" date="2018-08" db="EMBL/GenBank/DDBJ databases">
        <title>Aphanomyces genome sequencing and annotation.</title>
        <authorList>
            <person name="Minardi D."/>
            <person name="Oidtmann B."/>
            <person name="Van Der Giezen M."/>
            <person name="Studholme D.J."/>
        </authorList>
    </citation>
    <scope>NUCLEOTIDE SEQUENCE [LARGE SCALE GENOMIC DNA]</scope>
    <source>
        <strain evidence="10 11">NJM0002</strain>
    </source>
</reference>
<dbReference type="CDD" id="cd06257">
    <property type="entry name" value="DnaJ"/>
    <property type="match status" value="1"/>
</dbReference>
<dbReference type="AlphaFoldDB" id="A0A024UF30"/>
<dbReference type="Pfam" id="PF00085">
    <property type="entry name" value="Thioredoxin"/>
    <property type="match status" value="1"/>
</dbReference>
<evidence type="ECO:0000256" key="2">
    <source>
        <dbReference type="ARBA" id="ARBA00020921"/>
    </source>
</evidence>
<dbReference type="InterPro" id="IPR052842">
    <property type="entry name" value="ER_Co-chaperone"/>
</dbReference>
<dbReference type="EMBL" id="QUSY01000164">
    <property type="protein sequence ID" value="RHY32058.1"/>
    <property type="molecule type" value="Genomic_DNA"/>
</dbReference>
<dbReference type="EMBL" id="KI913957">
    <property type="protein sequence ID" value="ETW04815.1"/>
    <property type="molecule type" value="Genomic_DNA"/>
</dbReference>
<proteinExistence type="predicted"/>
<evidence type="ECO:0000256" key="6">
    <source>
        <dbReference type="SAM" id="MobiDB-lite"/>
    </source>
</evidence>
<dbReference type="Pfam" id="PF00226">
    <property type="entry name" value="DnaJ"/>
    <property type="match status" value="1"/>
</dbReference>
<sequence>MGLFCRPTWGRVALLVVVLLVCTDCIDAAAKKAKDYYKILGVPKNFNDRQLKKAYRKLALQYHPDKVEESEREKAQEKFVEISQAYEVLSDPKKREEYDLYGADGPDGGGHGGGHSGGPHFHHQGGGGPGFDPFEMFNHFFGQQARGGNGQHRGGHQEFHFSGMDGFGQPRQQQQPQPLYPKGSSIITNLTPKKFPGIPSAKNEWLVQFYSPTDKKSVKFKDKLVSIANDLNGRVKVGAVDCDKYQSFCQEFGVETLPSFVHVWQTNVSPLYEGPLEEYGVYNFAFEKYAARYRAKREAGEVDELHGGNQAKLCNLGKNADTSVSSSLCAVFVLPKSAKREQWMQKVRDVAKVFRTDHRVTVVWVDEPNQAKALRPLQSLIPDKNEPKLLLLRRKAGGKLRAAAHRSAFDSNDLIATIEKALGGDLALTNVENPHVVDFK</sequence>
<dbReference type="PANTHER" id="PTHR45184">
    <property type="entry name" value="DNAJ PROTEIN ERDJ3A"/>
    <property type="match status" value="1"/>
</dbReference>
<evidence type="ECO:0000313" key="11">
    <source>
        <dbReference type="Proteomes" id="UP000285060"/>
    </source>
</evidence>
<reference evidence="9" key="1">
    <citation type="submission" date="2013-12" db="EMBL/GenBank/DDBJ databases">
        <title>The Genome Sequence of Aphanomyces invadans NJM9701.</title>
        <authorList>
            <consortium name="The Broad Institute Genomics Platform"/>
            <person name="Russ C."/>
            <person name="Tyler B."/>
            <person name="van West P."/>
            <person name="Dieguez-Uribeondo J."/>
            <person name="Young S.K."/>
            <person name="Zeng Q."/>
            <person name="Gargeya S."/>
            <person name="Fitzgerald M."/>
            <person name="Abouelleil A."/>
            <person name="Alvarado L."/>
            <person name="Chapman S.B."/>
            <person name="Gainer-Dewar J."/>
            <person name="Goldberg J."/>
            <person name="Griggs A."/>
            <person name="Gujja S."/>
            <person name="Hansen M."/>
            <person name="Howarth C."/>
            <person name="Imamovic A."/>
            <person name="Ireland A."/>
            <person name="Larimer J."/>
            <person name="McCowan C."/>
            <person name="Murphy C."/>
            <person name="Pearson M."/>
            <person name="Poon T.W."/>
            <person name="Priest M."/>
            <person name="Roberts A."/>
            <person name="Saif S."/>
            <person name="Shea T."/>
            <person name="Sykes S."/>
            <person name="Wortman J."/>
            <person name="Nusbaum C."/>
            <person name="Birren B."/>
        </authorList>
    </citation>
    <scope>NUCLEOTIDE SEQUENCE [LARGE SCALE GENOMIC DNA]</scope>
    <source>
        <strain evidence="9">NJM9701</strain>
    </source>
</reference>
<dbReference type="OrthoDB" id="10250354at2759"/>
<feature type="domain" description="J" evidence="8">
    <location>
        <begin position="35"/>
        <end position="102"/>
    </location>
</feature>
<evidence type="ECO:0000313" key="9">
    <source>
        <dbReference type="EMBL" id="ETW04815.1"/>
    </source>
</evidence>
<dbReference type="InterPro" id="IPR001623">
    <property type="entry name" value="DnaJ_domain"/>
</dbReference>
<dbReference type="GeneID" id="20080996"/>
<dbReference type="PRINTS" id="PR00625">
    <property type="entry name" value="JDOMAIN"/>
</dbReference>
<dbReference type="RefSeq" id="XP_008866253.1">
    <property type="nucleotide sequence ID" value="XM_008868031.1"/>
</dbReference>
<comment type="function">
    <text evidence="4">Plays an important role in regulating the size of autophagosomes during the formation process.</text>
</comment>
<keyword evidence="11" id="KW-1185">Reference proteome</keyword>
<dbReference type="VEuPathDB" id="FungiDB:H310_03946"/>
<dbReference type="Gene3D" id="3.40.30.10">
    <property type="entry name" value="Glutaredoxin"/>
    <property type="match status" value="1"/>
</dbReference>
<accession>A0A024UF30</accession>
<evidence type="ECO:0000256" key="7">
    <source>
        <dbReference type="SAM" id="SignalP"/>
    </source>
</evidence>
<evidence type="ECO:0000256" key="4">
    <source>
        <dbReference type="ARBA" id="ARBA00035002"/>
    </source>
</evidence>
<comment type="subcellular location">
    <subcellularLocation>
        <location evidence="1">Endoplasmic reticulum membrane</location>
        <topology evidence="1">Single-pass type IV membrane protein</topology>
    </subcellularLocation>
</comment>
<evidence type="ECO:0000259" key="8">
    <source>
        <dbReference type="PROSITE" id="PS50076"/>
    </source>
</evidence>
<dbReference type="PROSITE" id="PS50076">
    <property type="entry name" value="DNAJ_2"/>
    <property type="match status" value="1"/>
</dbReference>
<organism evidence="9">
    <name type="scientific">Aphanomyces invadans</name>
    <dbReference type="NCBI Taxonomy" id="157072"/>
    <lineage>
        <taxon>Eukaryota</taxon>
        <taxon>Sar</taxon>
        <taxon>Stramenopiles</taxon>
        <taxon>Oomycota</taxon>
        <taxon>Saprolegniomycetes</taxon>
        <taxon>Saprolegniales</taxon>
        <taxon>Verrucalvaceae</taxon>
        <taxon>Aphanomyces</taxon>
    </lineage>
</organism>
<evidence type="ECO:0000256" key="3">
    <source>
        <dbReference type="ARBA" id="ARBA00023006"/>
    </source>
</evidence>
<name>A0A024UF30_9STRA</name>
<dbReference type="InterPro" id="IPR036249">
    <property type="entry name" value="Thioredoxin-like_sf"/>
</dbReference>
<dbReference type="eggNOG" id="KOG0715">
    <property type="taxonomic scope" value="Eukaryota"/>
</dbReference>
<dbReference type="InterPro" id="IPR018253">
    <property type="entry name" value="DnaJ_domain_CS"/>
</dbReference>
<feature type="region of interest" description="Disordered" evidence="6">
    <location>
        <begin position="103"/>
        <end position="126"/>
    </location>
</feature>
<dbReference type="SMART" id="SM00271">
    <property type="entry name" value="DnaJ"/>
    <property type="match status" value="1"/>
</dbReference>
<feature type="chain" id="PRO_5038206452" description="DnaJ homolog subfamily C member 16" evidence="7">
    <location>
        <begin position="29"/>
        <end position="440"/>
    </location>
</feature>
<dbReference type="eggNOG" id="KOG0191">
    <property type="taxonomic scope" value="Eukaryota"/>
</dbReference>
<keyword evidence="7" id="KW-0732">Signal</keyword>
<dbReference type="InterPro" id="IPR013766">
    <property type="entry name" value="Thioredoxin_domain"/>
</dbReference>
<dbReference type="SUPFAM" id="SSF46565">
    <property type="entry name" value="Chaperone J-domain"/>
    <property type="match status" value="1"/>
</dbReference>
<dbReference type="GO" id="GO:0005789">
    <property type="term" value="C:endoplasmic reticulum membrane"/>
    <property type="evidence" value="ECO:0007669"/>
    <property type="project" value="UniProtKB-SubCell"/>
</dbReference>
<evidence type="ECO:0000313" key="10">
    <source>
        <dbReference type="EMBL" id="RHY32058.1"/>
    </source>
</evidence>
<feature type="compositionally biased region" description="Gly residues" evidence="6">
    <location>
        <begin position="105"/>
        <end position="117"/>
    </location>
</feature>
<protein>
    <recommendedName>
        <fullName evidence="2">DnaJ homolog subfamily C member 16</fullName>
    </recommendedName>
    <alternativeName>
        <fullName evidence="5">Endoplasmic reticulum DNA J domain-containing protein 8</fullName>
    </alternativeName>
</protein>
<dbReference type="InterPro" id="IPR036869">
    <property type="entry name" value="J_dom_sf"/>
</dbReference>
<evidence type="ECO:0000256" key="5">
    <source>
        <dbReference type="ARBA" id="ARBA00035043"/>
    </source>
</evidence>